<dbReference type="InterPro" id="IPR017583">
    <property type="entry name" value="Tagatose/fructose_Pkinase"/>
</dbReference>
<keyword evidence="5" id="KW-0067">ATP-binding</keyword>
<name>A0A4P7QHS3_9CORY</name>
<dbReference type="RefSeq" id="WP_136141322.1">
    <property type="nucleotide sequence ID" value="NZ_CP039247.1"/>
</dbReference>
<keyword evidence="3" id="KW-0547">Nucleotide-binding</keyword>
<keyword evidence="9" id="KW-1185">Reference proteome</keyword>
<dbReference type="KEGG" id="cee:CENDO_06660"/>
<sequence length="326" mass="33252">MIITLTPNPSIDATLELEEPLGIGAVNRASTVSQFAGGKGVNVSHALRLAGDETVAVFPANKHDAFITITAASDIPFEAVPMDAHVRMNTTITDDSGVTTKVNGPGPMVSEEVQSQLIESVIALAARAEWVVMAGSLPQGMPADWYSQVIAELRARVPHVKIAVDTSDKPMKALGDNLRTAAPDLIKPNSLELGQLTGTDGSALETAAEAGDFSGVVAAARQVNERGVPMVLVTLGSAGAALVTKDGAWIASPPPVEVRSTVGAGDSSLAGFIMGVSRGLDLPGSLANAVAYGTAAAGLPGTTMPNPEDVDIAHTSVAAIEGIPLP</sequence>
<dbReference type="EMBL" id="CP039247">
    <property type="protein sequence ID" value="QCB28606.1"/>
    <property type="molecule type" value="Genomic_DNA"/>
</dbReference>
<dbReference type="Pfam" id="PF00294">
    <property type="entry name" value="PfkB"/>
    <property type="match status" value="1"/>
</dbReference>
<comment type="similarity">
    <text evidence="1">Belongs to the carbohydrate kinase PfkB family.</text>
</comment>
<keyword evidence="2 6" id="KW-0808">Transferase</keyword>
<dbReference type="OrthoDB" id="9801219at2"/>
<evidence type="ECO:0000256" key="6">
    <source>
        <dbReference type="PIRNR" id="PIRNR000535"/>
    </source>
</evidence>
<dbReference type="Proteomes" id="UP000296352">
    <property type="component" value="Chromosome"/>
</dbReference>
<feature type="domain" description="Carbohydrate kinase PfkB" evidence="7">
    <location>
        <begin position="23"/>
        <end position="308"/>
    </location>
</feature>
<proteinExistence type="inferred from homology"/>
<dbReference type="GO" id="GO:0005524">
    <property type="term" value="F:ATP binding"/>
    <property type="evidence" value="ECO:0007669"/>
    <property type="project" value="UniProtKB-KW"/>
</dbReference>
<evidence type="ECO:0000313" key="9">
    <source>
        <dbReference type="Proteomes" id="UP000296352"/>
    </source>
</evidence>
<protein>
    <submittedName>
        <fullName evidence="8">Tagatose-6-phosphate kinase</fullName>
        <ecNumber evidence="8">2.7.1.144</ecNumber>
    </submittedName>
</protein>
<dbReference type="GO" id="GO:0009024">
    <property type="term" value="F:tagatose-6-phosphate kinase activity"/>
    <property type="evidence" value="ECO:0007669"/>
    <property type="project" value="UniProtKB-EC"/>
</dbReference>
<dbReference type="AlphaFoldDB" id="A0A4P7QHS3"/>
<accession>A0A4P7QHS3</accession>
<reference evidence="8 9" key="1">
    <citation type="submission" date="2019-04" db="EMBL/GenBank/DDBJ databases">
        <title>Corynebacterium endometrii sp. nov., isolated from the uterus of a cow with endometritis.</title>
        <authorList>
            <person name="Ballas P."/>
            <person name="Ruckert C."/>
            <person name="Wagener K."/>
            <person name="Drillich M."/>
            <person name="Kaempfer P."/>
            <person name="Busse H.-J."/>
            <person name="Ehling-Schulz M."/>
        </authorList>
    </citation>
    <scope>NUCLEOTIDE SEQUENCE [LARGE SCALE GENOMIC DNA]</scope>
    <source>
        <strain evidence="8 9">LMM-1653</strain>
    </source>
</reference>
<evidence type="ECO:0000256" key="5">
    <source>
        <dbReference type="ARBA" id="ARBA00022840"/>
    </source>
</evidence>
<evidence type="ECO:0000256" key="4">
    <source>
        <dbReference type="ARBA" id="ARBA00022777"/>
    </source>
</evidence>
<dbReference type="PANTHER" id="PTHR46566">
    <property type="entry name" value="1-PHOSPHOFRUCTOKINASE-RELATED"/>
    <property type="match status" value="1"/>
</dbReference>
<evidence type="ECO:0000256" key="1">
    <source>
        <dbReference type="ARBA" id="ARBA00010688"/>
    </source>
</evidence>
<dbReference type="InterPro" id="IPR029056">
    <property type="entry name" value="Ribokinase-like"/>
</dbReference>
<dbReference type="PANTHER" id="PTHR46566:SF5">
    <property type="entry name" value="1-PHOSPHOFRUCTOKINASE"/>
    <property type="match status" value="1"/>
</dbReference>
<dbReference type="SUPFAM" id="SSF53613">
    <property type="entry name" value="Ribokinase-like"/>
    <property type="match status" value="1"/>
</dbReference>
<keyword evidence="4 8" id="KW-0418">Kinase</keyword>
<dbReference type="GO" id="GO:0005829">
    <property type="term" value="C:cytosol"/>
    <property type="evidence" value="ECO:0007669"/>
    <property type="project" value="TreeGrafter"/>
</dbReference>
<dbReference type="InterPro" id="IPR002173">
    <property type="entry name" value="Carboh/pur_kinase_PfkB_CS"/>
</dbReference>
<organism evidence="8 9">
    <name type="scientific">Corynebacterium endometrii</name>
    <dbReference type="NCBI Taxonomy" id="2488819"/>
    <lineage>
        <taxon>Bacteria</taxon>
        <taxon>Bacillati</taxon>
        <taxon>Actinomycetota</taxon>
        <taxon>Actinomycetes</taxon>
        <taxon>Mycobacteriales</taxon>
        <taxon>Corynebacteriaceae</taxon>
        <taxon>Corynebacterium</taxon>
    </lineage>
</organism>
<dbReference type="EC" id="2.7.1.144" evidence="8"/>
<evidence type="ECO:0000259" key="7">
    <source>
        <dbReference type="Pfam" id="PF00294"/>
    </source>
</evidence>
<dbReference type="NCBIfam" id="TIGR03168">
    <property type="entry name" value="1-PFK"/>
    <property type="match status" value="1"/>
</dbReference>
<dbReference type="GO" id="GO:0008443">
    <property type="term" value="F:phosphofructokinase activity"/>
    <property type="evidence" value="ECO:0007669"/>
    <property type="project" value="TreeGrafter"/>
</dbReference>
<dbReference type="PIRSF" id="PIRSF000535">
    <property type="entry name" value="1PFK/6PFK/LacC"/>
    <property type="match status" value="1"/>
</dbReference>
<evidence type="ECO:0000313" key="8">
    <source>
        <dbReference type="EMBL" id="QCB28606.1"/>
    </source>
</evidence>
<evidence type="ECO:0000256" key="2">
    <source>
        <dbReference type="ARBA" id="ARBA00022679"/>
    </source>
</evidence>
<evidence type="ECO:0000256" key="3">
    <source>
        <dbReference type="ARBA" id="ARBA00022741"/>
    </source>
</evidence>
<dbReference type="InterPro" id="IPR011611">
    <property type="entry name" value="PfkB_dom"/>
</dbReference>
<dbReference type="PROSITE" id="PS00584">
    <property type="entry name" value="PFKB_KINASES_2"/>
    <property type="match status" value="1"/>
</dbReference>
<dbReference type="Gene3D" id="3.40.1190.20">
    <property type="match status" value="1"/>
</dbReference>
<gene>
    <name evidence="8" type="primary">lacC</name>
    <name evidence="8" type="ORF">CENDO_06660</name>
</gene>
<dbReference type="CDD" id="cd01164">
    <property type="entry name" value="FruK_PfkB_like"/>
    <property type="match status" value="1"/>
</dbReference>